<gene>
    <name evidence="1" type="ORF">SK128_011791</name>
</gene>
<accession>A0AAN8XQJ1</accession>
<evidence type="ECO:0000313" key="1">
    <source>
        <dbReference type="EMBL" id="KAK7083849.1"/>
    </source>
</evidence>
<proteinExistence type="predicted"/>
<feature type="non-terminal residue" evidence="1">
    <location>
        <position position="1"/>
    </location>
</feature>
<protein>
    <submittedName>
        <fullName evidence="1">Uncharacterized protein</fullName>
    </submittedName>
</protein>
<name>A0AAN8XQJ1_HALRR</name>
<sequence>SPIHETTRVCVLSTLHRRLLSDSQRFVFFLLPQSNGGLRFIADLGHGMAESNRPLCHGEGSYYLSLLWPKQF</sequence>
<reference evidence="1 2" key="1">
    <citation type="submission" date="2023-11" db="EMBL/GenBank/DDBJ databases">
        <title>Halocaridina rubra genome assembly.</title>
        <authorList>
            <person name="Smith C."/>
        </authorList>
    </citation>
    <scope>NUCLEOTIDE SEQUENCE [LARGE SCALE GENOMIC DNA]</scope>
    <source>
        <strain evidence="1">EP-1</strain>
        <tissue evidence="1">Whole</tissue>
    </source>
</reference>
<organism evidence="1 2">
    <name type="scientific">Halocaridina rubra</name>
    <name type="common">Hawaiian red shrimp</name>
    <dbReference type="NCBI Taxonomy" id="373956"/>
    <lineage>
        <taxon>Eukaryota</taxon>
        <taxon>Metazoa</taxon>
        <taxon>Ecdysozoa</taxon>
        <taxon>Arthropoda</taxon>
        <taxon>Crustacea</taxon>
        <taxon>Multicrustacea</taxon>
        <taxon>Malacostraca</taxon>
        <taxon>Eumalacostraca</taxon>
        <taxon>Eucarida</taxon>
        <taxon>Decapoda</taxon>
        <taxon>Pleocyemata</taxon>
        <taxon>Caridea</taxon>
        <taxon>Atyoidea</taxon>
        <taxon>Atyidae</taxon>
        <taxon>Halocaridina</taxon>
    </lineage>
</organism>
<dbReference type="Proteomes" id="UP001381693">
    <property type="component" value="Unassembled WGS sequence"/>
</dbReference>
<dbReference type="AlphaFoldDB" id="A0AAN8XQJ1"/>
<dbReference type="EMBL" id="JAXCGZ010002480">
    <property type="protein sequence ID" value="KAK7083849.1"/>
    <property type="molecule type" value="Genomic_DNA"/>
</dbReference>
<comment type="caution">
    <text evidence="1">The sequence shown here is derived from an EMBL/GenBank/DDBJ whole genome shotgun (WGS) entry which is preliminary data.</text>
</comment>
<evidence type="ECO:0000313" key="2">
    <source>
        <dbReference type="Proteomes" id="UP001381693"/>
    </source>
</evidence>
<keyword evidence="2" id="KW-1185">Reference proteome</keyword>